<gene>
    <name evidence="1" type="ORF">IAA89_00165</name>
</gene>
<accession>A0A9D9E5B9</accession>
<reference evidence="1" key="1">
    <citation type="submission" date="2020-10" db="EMBL/GenBank/DDBJ databases">
        <authorList>
            <person name="Gilroy R."/>
        </authorList>
    </citation>
    <scope>NUCLEOTIDE SEQUENCE</scope>
    <source>
        <strain evidence="1">C6-149</strain>
    </source>
</reference>
<name>A0A9D9E5B9_9LACO</name>
<dbReference type="Pfam" id="PF09911">
    <property type="entry name" value="DUF2140"/>
    <property type="match status" value="1"/>
</dbReference>
<dbReference type="Proteomes" id="UP000823614">
    <property type="component" value="Unassembled WGS sequence"/>
</dbReference>
<dbReference type="AlphaFoldDB" id="A0A9D9E5B9"/>
<evidence type="ECO:0000313" key="1">
    <source>
        <dbReference type="EMBL" id="MBO8440857.1"/>
    </source>
</evidence>
<reference evidence="1" key="2">
    <citation type="journal article" date="2021" name="PeerJ">
        <title>Extensive microbial diversity within the chicken gut microbiome revealed by metagenomics and culture.</title>
        <authorList>
            <person name="Gilroy R."/>
            <person name="Ravi A."/>
            <person name="Getino M."/>
            <person name="Pursley I."/>
            <person name="Horton D.L."/>
            <person name="Alikhan N.F."/>
            <person name="Baker D."/>
            <person name="Gharbi K."/>
            <person name="Hall N."/>
            <person name="Watson M."/>
            <person name="Adriaenssens E.M."/>
            <person name="Foster-Nyarko E."/>
            <person name="Jarju S."/>
            <person name="Secka A."/>
            <person name="Antonio M."/>
            <person name="Oren A."/>
            <person name="Chaudhuri R.R."/>
            <person name="La Ragione R."/>
            <person name="Hildebrand F."/>
            <person name="Pallen M.J."/>
        </authorList>
    </citation>
    <scope>NUCLEOTIDE SEQUENCE</scope>
    <source>
        <strain evidence="1">C6-149</strain>
    </source>
</reference>
<dbReference type="EMBL" id="JADIMP010000006">
    <property type="protein sequence ID" value="MBO8440857.1"/>
    <property type="molecule type" value="Genomic_DNA"/>
</dbReference>
<comment type="caution">
    <text evidence="1">The sequence shown here is derived from an EMBL/GenBank/DDBJ whole genome shotgun (WGS) entry which is preliminary data.</text>
</comment>
<protein>
    <submittedName>
        <fullName evidence="1">YpmS family protein</fullName>
    </submittedName>
</protein>
<dbReference type="InterPro" id="IPR018672">
    <property type="entry name" value="DUF2140"/>
</dbReference>
<sequence>MKRKINWWKVATLSIITFIILGLGIAFIELHQSNFDIQKNIPNSTEQVTKITEIKVNNKQVNALANFYLNKSSMYDKYHYHFVVHKQLILYGNVKFLGQNLNYGLMMNPAVTKTGNIKLHAEKIALGRLKLPIDIIMLFAKNHYNLPKGVSISGHNLYINPTKLVSKSGLIIQAKQFNVKKGIYLFKISIPKK</sequence>
<organism evidence="1 2">
    <name type="scientific">Candidatus Gallilactobacillus intestinavium</name>
    <dbReference type="NCBI Taxonomy" id="2840838"/>
    <lineage>
        <taxon>Bacteria</taxon>
        <taxon>Bacillati</taxon>
        <taxon>Bacillota</taxon>
        <taxon>Bacilli</taxon>
        <taxon>Lactobacillales</taxon>
        <taxon>Lactobacillaceae</taxon>
        <taxon>Lactobacillaceae incertae sedis</taxon>
        <taxon>Candidatus Gallilactobacillus</taxon>
    </lineage>
</organism>
<evidence type="ECO:0000313" key="2">
    <source>
        <dbReference type="Proteomes" id="UP000823614"/>
    </source>
</evidence>
<proteinExistence type="predicted"/>